<dbReference type="PANTHER" id="PTHR31923">
    <property type="entry name" value="BSD DOMAIN-CONTAINING PROTEIN"/>
    <property type="match status" value="1"/>
</dbReference>
<dbReference type="InterPro" id="IPR005607">
    <property type="entry name" value="BSD_dom"/>
</dbReference>
<sequence length="484" mass="52623">MSWLAKSIANSLKLDDDGDGDYDGPNPSSNNGTDPNSTRPESNSPSAPTVKGDISELTKTLTRQFWGVASFLAPPPDPTTPPPPPNPSDPAHPSDPEPSDEDVISGIRSDFAEIGGKFKTGISKLSSNIAVSEFTKIASNLLQFGSEEEAEAAGAAFGVTQEVLAFVRNISMHPETWLDFPLSDDDEDSDDFELSDVQQEHALAVERLAPSLAALRIELCPEHMCESHFWMIYFVLLHPRLTKHDAELLSTPKIVEARAMLSHQLKKATNENSETDPSGSSTTYVKGVSDFPKEQHLSVPPSAQSDFAPPNTSTIRSAPLPQAVDVETDKHPIQSSETQIIDKPVIEEGPVKETKYQLPLSNFSSKVVDEKYEDDGDDWLKEETSEMDGVGGTSIPVENDEDVSFSDLEEDDGDAPASYKVTSGSDSSTRDSRDWVQLTRASADSDKDSNSVEIRHSGSGQVSACNLETKESNDWLDVEDIDVI</sequence>
<name>A0A498HZR8_MALDO</name>
<feature type="region of interest" description="Disordered" evidence="1">
    <location>
        <begin position="267"/>
        <end position="286"/>
    </location>
</feature>
<dbReference type="EMBL" id="RDQH01000341">
    <property type="protein sequence ID" value="RXH75472.1"/>
    <property type="molecule type" value="Genomic_DNA"/>
</dbReference>
<feature type="compositionally biased region" description="Acidic residues" evidence="1">
    <location>
        <begin position="398"/>
        <end position="414"/>
    </location>
</feature>
<accession>A0A498HZR8</accession>
<evidence type="ECO:0000313" key="4">
    <source>
        <dbReference type="Proteomes" id="UP000290289"/>
    </source>
</evidence>
<feature type="compositionally biased region" description="Polar residues" evidence="1">
    <location>
        <begin position="270"/>
        <end position="284"/>
    </location>
</feature>
<feature type="compositionally biased region" description="Pro residues" evidence="1">
    <location>
        <begin position="73"/>
        <end position="90"/>
    </location>
</feature>
<dbReference type="AlphaFoldDB" id="A0A498HZR8"/>
<dbReference type="Gene3D" id="1.10.3970.10">
    <property type="entry name" value="BSD domain"/>
    <property type="match status" value="1"/>
</dbReference>
<feature type="domain" description="BSD" evidence="2">
    <location>
        <begin position="189"/>
        <end position="241"/>
    </location>
</feature>
<feature type="compositionally biased region" description="Polar residues" evidence="1">
    <location>
        <begin position="301"/>
        <end position="316"/>
    </location>
</feature>
<gene>
    <name evidence="3" type="ORF">DVH24_030193</name>
</gene>
<proteinExistence type="predicted"/>
<reference evidence="3 4" key="1">
    <citation type="submission" date="2018-10" db="EMBL/GenBank/DDBJ databases">
        <title>A high-quality apple genome assembly.</title>
        <authorList>
            <person name="Hu J."/>
        </authorList>
    </citation>
    <scope>NUCLEOTIDE SEQUENCE [LARGE SCALE GENOMIC DNA]</scope>
    <source>
        <strain evidence="4">cv. HFTH1</strain>
        <tissue evidence="3">Young leaf</tissue>
    </source>
</reference>
<dbReference type="PROSITE" id="PS50858">
    <property type="entry name" value="BSD"/>
    <property type="match status" value="1"/>
</dbReference>
<feature type="region of interest" description="Disordered" evidence="1">
    <location>
        <begin position="1"/>
        <end position="56"/>
    </location>
</feature>
<feature type="region of interest" description="Disordered" evidence="1">
    <location>
        <begin position="68"/>
        <end position="103"/>
    </location>
</feature>
<dbReference type="SMART" id="SM00751">
    <property type="entry name" value="BSD"/>
    <property type="match status" value="1"/>
</dbReference>
<dbReference type="PANTHER" id="PTHR31923:SF4">
    <property type="entry name" value="BSD DOMAIN-CONTAINING PROTEIN"/>
    <property type="match status" value="1"/>
</dbReference>
<dbReference type="InterPro" id="IPR035925">
    <property type="entry name" value="BSD_dom_sf"/>
</dbReference>
<organism evidence="3 4">
    <name type="scientific">Malus domestica</name>
    <name type="common">Apple</name>
    <name type="synonym">Pyrus malus</name>
    <dbReference type="NCBI Taxonomy" id="3750"/>
    <lineage>
        <taxon>Eukaryota</taxon>
        <taxon>Viridiplantae</taxon>
        <taxon>Streptophyta</taxon>
        <taxon>Embryophyta</taxon>
        <taxon>Tracheophyta</taxon>
        <taxon>Spermatophyta</taxon>
        <taxon>Magnoliopsida</taxon>
        <taxon>eudicotyledons</taxon>
        <taxon>Gunneridae</taxon>
        <taxon>Pentapetalae</taxon>
        <taxon>rosids</taxon>
        <taxon>fabids</taxon>
        <taxon>Rosales</taxon>
        <taxon>Rosaceae</taxon>
        <taxon>Amygdaloideae</taxon>
        <taxon>Maleae</taxon>
        <taxon>Malus</taxon>
    </lineage>
</organism>
<dbReference type="Pfam" id="PF03909">
    <property type="entry name" value="BSD"/>
    <property type="match status" value="1"/>
</dbReference>
<feature type="compositionally biased region" description="Polar residues" evidence="1">
    <location>
        <begin position="26"/>
        <end position="47"/>
    </location>
</feature>
<feature type="region of interest" description="Disordered" evidence="1">
    <location>
        <begin position="293"/>
        <end position="322"/>
    </location>
</feature>
<feature type="compositionally biased region" description="Basic and acidic residues" evidence="1">
    <location>
        <begin position="443"/>
        <end position="456"/>
    </location>
</feature>
<evidence type="ECO:0000313" key="3">
    <source>
        <dbReference type="EMBL" id="RXH75472.1"/>
    </source>
</evidence>
<dbReference type="SUPFAM" id="SSF140383">
    <property type="entry name" value="BSD domain-like"/>
    <property type="match status" value="1"/>
</dbReference>
<evidence type="ECO:0000259" key="2">
    <source>
        <dbReference type="PROSITE" id="PS50858"/>
    </source>
</evidence>
<keyword evidence="4" id="KW-1185">Reference proteome</keyword>
<dbReference type="Proteomes" id="UP000290289">
    <property type="component" value="Chromosome 15"/>
</dbReference>
<evidence type="ECO:0000256" key="1">
    <source>
        <dbReference type="SAM" id="MobiDB-lite"/>
    </source>
</evidence>
<protein>
    <recommendedName>
        <fullName evidence="2">BSD domain-containing protein</fullName>
    </recommendedName>
</protein>
<feature type="region of interest" description="Disordered" evidence="1">
    <location>
        <begin position="383"/>
        <end position="461"/>
    </location>
</feature>
<comment type="caution">
    <text evidence="3">The sequence shown here is derived from an EMBL/GenBank/DDBJ whole genome shotgun (WGS) entry which is preliminary data.</text>
</comment>